<feature type="signal peptide" evidence="6">
    <location>
        <begin position="1"/>
        <end position="41"/>
    </location>
</feature>
<gene>
    <name evidence="8" type="ORF">PFI31113_00409</name>
</gene>
<evidence type="ECO:0000256" key="4">
    <source>
        <dbReference type="ARBA" id="ARBA00022982"/>
    </source>
</evidence>
<evidence type="ECO:0000259" key="7">
    <source>
        <dbReference type="Pfam" id="PF13473"/>
    </source>
</evidence>
<dbReference type="InterPro" id="IPR028096">
    <property type="entry name" value="EfeO_Cupredoxin"/>
</dbReference>
<dbReference type="PANTHER" id="PTHR36507">
    <property type="entry name" value="BLL1555 PROTEIN"/>
    <property type="match status" value="1"/>
</dbReference>
<dbReference type="InterPro" id="IPR035668">
    <property type="entry name" value="Amicyanin"/>
</dbReference>
<keyword evidence="5" id="KW-0479">Metal-binding</keyword>
<comment type="cofactor">
    <cofactor evidence="5">
        <name>Cu cation</name>
        <dbReference type="ChEBI" id="CHEBI:23378"/>
    </cofactor>
    <text evidence="5">Binds 1 copper ion per subunit.</text>
</comment>
<evidence type="ECO:0000313" key="8">
    <source>
        <dbReference type="EMBL" id="VVD67084.1"/>
    </source>
</evidence>
<feature type="binding site" evidence="5">
    <location>
        <position position="116"/>
    </location>
    <ligand>
        <name>Cu cation</name>
        <dbReference type="ChEBI" id="CHEBI:23378"/>
    </ligand>
</feature>
<name>A0A5E4RXC1_9BURK</name>
<dbReference type="Pfam" id="PF13473">
    <property type="entry name" value="Cupredoxin_1"/>
    <property type="match status" value="1"/>
</dbReference>
<proteinExistence type="predicted"/>
<feature type="domain" description="EfeO-type cupredoxin-like" evidence="7">
    <location>
        <begin position="26"/>
        <end position="125"/>
    </location>
</feature>
<sequence>MKSLLPSTHGMQRRQWLRHVAVVTIATAGTLALTLPAPANAAEADAVHIDNFTFSPATLTVRAGTRVTWTNRDDEPHTVTSSGNPRAFASGALDTDGTFSFVFDKPGTYPYYCAIHPHMTGVIIVK</sequence>
<organism evidence="8 9">
    <name type="scientific">Pandoraea fibrosis</name>
    <dbReference type="NCBI Taxonomy" id="1891094"/>
    <lineage>
        <taxon>Bacteria</taxon>
        <taxon>Pseudomonadati</taxon>
        <taxon>Pseudomonadota</taxon>
        <taxon>Betaproteobacteria</taxon>
        <taxon>Burkholderiales</taxon>
        <taxon>Burkholderiaceae</taxon>
        <taxon>Pandoraea</taxon>
    </lineage>
</organism>
<evidence type="ECO:0000256" key="5">
    <source>
        <dbReference type="PIRSR" id="PIRSR602386-1"/>
    </source>
</evidence>
<evidence type="ECO:0000256" key="2">
    <source>
        <dbReference type="ARBA" id="ARBA00022448"/>
    </source>
</evidence>
<dbReference type="PRINTS" id="PR00155">
    <property type="entry name" value="AMICYANIN"/>
</dbReference>
<feature type="binding site" evidence="5">
    <location>
        <position position="113"/>
    </location>
    <ligand>
        <name>Cu cation</name>
        <dbReference type="ChEBI" id="CHEBI:23378"/>
    </ligand>
</feature>
<keyword evidence="6" id="KW-0732">Signal</keyword>
<evidence type="ECO:0000256" key="6">
    <source>
        <dbReference type="SAM" id="SignalP"/>
    </source>
</evidence>
<dbReference type="SUPFAM" id="SSF49503">
    <property type="entry name" value="Cupredoxins"/>
    <property type="match status" value="1"/>
</dbReference>
<dbReference type="PANTHER" id="PTHR36507:SF1">
    <property type="entry name" value="BLL1555 PROTEIN"/>
    <property type="match status" value="1"/>
</dbReference>
<dbReference type="InterPro" id="IPR002386">
    <property type="entry name" value="Amicyanin/Pseudoazurin"/>
</dbReference>
<evidence type="ECO:0000313" key="9">
    <source>
        <dbReference type="Proteomes" id="UP000382577"/>
    </source>
</evidence>
<dbReference type="Proteomes" id="UP000382577">
    <property type="component" value="Unassembled WGS sequence"/>
</dbReference>
<reference evidence="8 9" key="1">
    <citation type="submission" date="2019-08" db="EMBL/GenBank/DDBJ databases">
        <authorList>
            <person name="Peeters C."/>
        </authorList>
    </citation>
    <scope>NUCLEOTIDE SEQUENCE [LARGE SCALE GENOMIC DNA]</scope>
    <source>
        <strain evidence="8 9">LMG 31113</strain>
    </source>
</reference>
<keyword evidence="2" id="KW-0813">Transport</keyword>
<dbReference type="GO" id="GO:0009055">
    <property type="term" value="F:electron transfer activity"/>
    <property type="evidence" value="ECO:0007669"/>
    <property type="project" value="InterPro"/>
</dbReference>
<feature type="chain" id="PRO_5022993898" evidence="6">
    <location>
        <begin position="42"/>
        <end position="126"/>
    </location>
</feature>
<accession>A0A5E4RXC1</accession>
<dbReference type="InterPro" id="IPR008972">
    <property type="entry name" value="Cupredoxin"/>
</dbReference>
<dbReference type="InterPro" id="IPR006311">
    <property type="entry name" value="TAT_signal"/>
</dbReference>
<feature type="binding site" evidence="5">
    <location>
        <position position="77"/>
    </location>
    <ligand>
        <name>Cu cation</name>
        <dbReference type="ChEBI" id="CHEBI:23378"/>
    </ligand>
</feature>
<evidence type="ECO:0000256" key="3">
    <source>
        <dbReference type="ARBA" id="ARBA00022764"/>
    </source>
</evidence>
<dbReference type="EMBL" id="CABPRW010000001">
    <property type="protein sequence ID" value="VVD67084.1"/>
    <property type="molecule type" value="Genomic_DNA"/>
</dbReference>
<keyword evidence="5" id="KW-0186">Copper</keyword>
<dbReference type="GO" id="GO:0005507">
    <property type="term" value="F:copper ion binding"/>
    <property type="evidence" value="ECO:0007669"/>
    <property type="project" value="InterPro"/>
</dbReference>
<evidence type="ECO:0000256" key="1">
    <source>
        <dbReference type="ARBA" id="ARBA00004418"/>
    </source>
</evidence>
<dbReference type="PROSITE" id="PS51318">
    <property type="entry name" value="TAT"/>
    <property type="match status" value="1"/>
</dbReference>
<keyword evidence="3" id="KW-0574">Periplasm</keyword>
<dbReference type="AlphaFoldDB" id="A0A5E4RXC1"/>
<comment type="subcellular location">
    <subcellularLocation>
        <location evidence="1">Periplasm</location>
    </subcellularLocation>
</comment>
<dbReference type="RefSeq" id="WP_201278395.1">
    <property type="nucleotide sequence ID" value="NZ_CABPRW010000001.1"/>
</dbReference>
<dbReference type="Gene3D" id="2.60.40.420">
    <property type="entry name" value="Cupredoxins - blue copper proteins"/>
    <property type="match status" value="1"/>
</dbReference>
<dbReference type="InterPro" id="IPR052721">
    <property type="entry name" value="ET_Amicyanin"/>
</dbReference>
<dbReference type="CDD" id="cd13921">
    <property type="entry name" value="Amicyanin"/>
    <property type="match status" value="1"/>
</dbReference>
<keyword evidence="4" id="KW-0249">Electron transport</keyword>
<dbReference type="GO" id="GO:0042597">
    <property type="term" value="C:periplasmic space"/>
    <property type="evidence" value="ECO:0007669"/>
    <property type="project" value="UniProtKB-SubCell"/>
</dbReference>
<protein>
    <submittedName>
        <fullName evidence="8">Putative Amicyanin</fullName>
    </submittedName>
</protein>